<dbReference type="EMBL" id="GL983479">
    <property type="protein sequence ID" value="EGR33281.1"/>
    <property type="molecule type" value="Genomic_DNA"/>
</dbReference>
<dbReference type="OrthoDB" id="4062651at2759"/>
<dbReference type="GO" id="GO:0005524">
    <property type="term" value="F:ATP binding"/>
    <property type="evidence" value="ECO:0007669"/>
    <property type="project" value="UniProtKB-KW"/>
</dbReference>
<dbReference type="InterPro" id="IPR008271">
    <property type="entry name" value="Ser/Thr_kinase_AS"/>
</dbReference>
<evidence type="ECO:0000256" key="5">
    <source>
        <dbReference type="ARBA" id="ARBA00022777"/>
    </source>
</evidence>
<protein>
    <recommendedName>
        <fullName evidence="1">non-specific serine/threonine protein kinase</fullName>
        <ecNumber evidence="1">2.7.11.1</ecNumber>
    </recommendedName>
</protein>
<dbReference type="PANTHER" id="PTHR43895">
    <property type="entry name" value="CALCIUM/CALMODULIN-DEPENDENT PROTEIN KINASE KINASE-RELATED"/>
    <property type="match status" value="1"/>
</dbReference>
<dbReference type="Proteomes" id="UP000008983">
    <property type="component" value="Unassembled WGS sequence"/>
</dbReference>
<dbReference type="GeneID" id="14909457"/>
<evidence type="ECO:0000256" key="6">
    <source>
        <dbReference type="ARBA" id="ARBA00022840"/>
    </source>
</evidence>
<evidence type="ECO:0000313" key="10">
    <source>
        <dbReference type="EMBL" id="EGR33281.1"/>
    </source>
</evidence>
<dbReference type="PIRSF" id="PIRSF000654">
    <property type="entry name" value="Integrin-linked_kinase"/>
    <property type="match status" value="1"/>
</dbReference>
<evidence type="ECO:0000256" key="3">
    <source>
        <dbReference type="ARBA" id="ARBA00022679"/>
    </source>
</evidence>
<dbReference type="SMART" id="SM00220">
    <property type="entry name" value="S_TKc"/>
    <property type="match status" value="1"/>
</dbReference>
<dbReference type="RefSeq" id="XP_004037267.1">
    <property type="nucleotide sequence ID" value="XM_004037219.1"/>
</dbReference>
<keyword evidence="5 10" id="KW-0418">Kinase</keyword>
<keyword evidence="6" id="KW-0067">ATP-binding</keyword>
<proteinExistence type="predicted"/>
<dbReference type="InterPro" id="IPR011009">
    <property type="entry name" value="Kinase-like_dom_sf"/>
</dbReference>
<keyword evidence="11" id="KW-1185">Reference proteome</keyword>
<dbReference type="InterPro" id="IPR000719">
    <property type="entry name" value="Prot_kinase_dom"/>
</dbReference>
<dbReference type="PROSITE" id="PS00108">
    <property type="entry name" value="PROTEIN_KINASE_ST"/>
    <property type="match status" value="1"/>
</dbReference>
<evidence type="ECO:0000256" key="1">
    <source>
        <dbReference type="ARBA" id="ARBA00012513"/>
    </source>
</evidence>
<dbReference type="GO" id="GO:0004674">
    <property type="term" value="F:protein serine/threonine kinase activity"/>
    <property type="evidence" value="ECO:0007669"/>
    <property type="project" value="UniProtKB-KW"/>
</dbReference>
<evidence type="ECO:0000256" key="8">
    <source>
        <dbReference type="ARBA" id="ARBA00048679"/>
    </source>
</evidence>
<dbReference type="PROSITE" id="PS50011">
    <property type="entry name" value="PROTEIN_KINASE_DOM"/>
    <property type="match status" value="1"/>
</dbReference>
<dbReference type="PANTHER" id="PTHR43895:SF32">
    <property type="entry name" value="SERINE_THREONINE-PROTEIN KINASE CHK1"/>
    <property type="match status" value="1"/>
</dbReference>
<keyword evidence="3 10" id="KW-0808">Transferase</keyword>
<dbReference type="InParanoid" id="G0QNB6"/>
<dbReference type="OMA" id="VINEYRF"/>
<evidence type="ECO:0000256" key="7">
    <source>
        <dbReference type="ARBA" id="ARBA00047899"/>
    </source>
</evidence>
<gene>
    <name evidence="10" type="ORF">IMG5_057040</name>
</gene>
<name>G0QNB6_ICHMU</name>
<dbReference type="Pfam" id="PF00069">
    <property type="entry name" value="Pkinase"/>
    <property type="match status" value="1"/>
</dbReference>
<reference evidence="10 11" key="1">
    <citation type="submission" date="2011-07" db="EMBL/GenBank/DDBJ databases">
        <authorList>
            <person name="Coyne R."/>
            <person name="Brami D."/>
            <person name="Johnson J."/>
            <person name="Hostetler J."/>
            <person name="Hannick L."/>
            <person name="Clark T."/>
            <person name="Cassidy-Hanley D."/>
            <person name="Inman J."/>
        </authorList>
    </citation>
    <scope>NUCLEOTIDE SEQUENCE [LARGE SCALE GENOMIC DNA]</scope>
    <source>
        <strain evidence="10 11">G5</strain>
    </source>
</reference>
<evidence type="ECO:0000256" key="2">
    <source>
        <dbReference type="ARBA" id="ARBA00022527"/>
    </source>
</evidence>
<dbReference type="eggNOG" id="KOG0583">
    <property type="taxonomic scope" value="Eukaryota"/>
</dbReference>
<evidence type="ECO:0000313" key="11">
    <source>
        <dbReference type="Proteomes" id="UP000008983"/>
    </source>
</evidence>
<dbReference type="AlphaFoldDB" id="G0QNB6"/>
<evidence type="ECO:0000256" key="4">
    <source>
        <dbReference type="ARBA" id="ARBA00022741"/>
    </source>
</evidence>
<keyword evidence="2" id="KW-0723">Serine/threonine-protein kinase</keyword>
<comment type="catalytic activity">
    <reaction evidence="8">
        <text>L-seryl-[protein] + ATP = O-phospho-L-seryl-[protein] + ADP + H(+)</text>
        <dbReference type="Rhea" id="RHEA:17989"/>
        <dbReference type="Rhea" id="RHEA-COMP:9863"/>
        <dbReference type="Rhea" id="RHEA-COMP:11604"/>
        <dbReference type="ChEBI" id="CHEBI:15378"/>
        <dbReference type="ChEBI" id="CHEBI:29999"/>
        <dbReference type="ChEBI" id="CHEBI:30616"/>
        <dbReference type="ChEBI" id="CHEBI:83421"/>
        <dbReference type="ChEBI" id="CHEBI:456216"/>
        <dbReference type="EC" id="2.7.11.1"/>
    </reaction>
</comment>
<dbReference type="SUPFAM" id="SSF56112">
    <property type="entry name" value="Protein kinase-like (PK-like)"/>
    <property type="match status" value="1"/>
</dbReference>
<dbReference type="EC" id="2.7.11.1" evidence="1"/>
<dbReference type="STRING" id="857967.G0QNB6"/>
<dbReference type="GO" id="GO:0007165">
    <property type="term" value="P:signal transduction"/>
    <property type="evidence" value="ECO:0007669"/>
    <property type="project" value="TreeGrafter"/>
</dbReference>
<comment type="catalytic activity">
    <reaction evidence="7">
        <text>L-threonyl-[protein] + ATP = O-phospho-L-threonyl-[protein] + ADP + H(+)</text>
        <dbReference type="Rhea" id="RHEA:46608"/>
        <dbReference type="Rhea" id="RHEA-COMP:11060"/>
        <dbReference type="Rhea" id="RHEA-COMP:11605"/>
        <dbReference type="ChEBI" id="CHEBI:15378"/>
        <dbReference type="ChEBI" id="CHEBI:30013"/>
        <dbReference type="ChEBI" id="CHEBI:30616"/>
        <dbReference type="ChEBI" id="CHEBI:61977"/>
        <dbReference type="ChEBI" id="CHEBI:456216"/>
        <dbReference type="EC" id="2.7.11.1"/>
    </reaction>
</comment>
<evidence type="ECO:0000259" key="9">
    <source>
        <dbReference type="PROSITE" id="PS50011"/>
    </source>
</evidence>
<keyword evidence="4" id="KW-0547">Nucleotide-binding</keyword>
<dbReference type="GO" id="GO:0106310">
    <property type="term" value="F:protein serine kinase activity"/>
    <property type="evidence" value="ECO:0007669"/>
    <property type="project" value="RHEA"/>
</dbReference>
<accession>G0QNB6</accession>
<organism evidence="10 11">
    <name type="scientific">Ichthyophthirius multifiliis</name>
    <name type="common">White spot disease agent</name>
    <name type="synonym">Ich</name>
    <dbReference type="NCBI Taxonomy" id="5932"/>
    <lineage>
        <taxon>Eukaryota</taxon>
        <taxon>Sar</taxon>
        <taxon>Alveolata</taxon>
        <taxon>Ciliophora</taxon>
        <taxon>Intramacronucleata</taxon>
        <taxon>Oligohymenophorea</taxon>
        <taxon>Hymenostomatida</taxon>
        <taxon>Ophryoglenina</taxon>
        <taxon>Ichthyophthirius</taxon>
    </lineage>
</organism>
<feature type="domain" description="Protein kinase" evidence="9">
    <location>
        <begin position="1"/>
        <end position="248"/>
    </location>
</feature>
<sequence>KSSNNKILLVQDRLDSQKKIVIKQFNNNYQFSQEKQNEIKALQDLQHPNIVKILDFDQQNILLEYMENGELFSFVEKKALPENIARFYFKQLIIAVQYIHEQSYVHRDIKLENILIDQKYNLKLADFGFSVKLKKQEIKLRKFLGTKGYMAPELEEQLPYDGKKVDIFACGVVLFCMVSQIPPFFKASQCDKYYDFFYQNNQEGYWNYISLKYKKVFSNEFKDLINAMFNIDPELRFSYEEILQHPWMDENLICTQEEAQEFLKQIV</sequence>
<feature type="non-terminal residue" evidence="10">
    <location>
        <position position="1"/>
    </location>
</feature>
<dbReference type="Gene3D" id="1.10.510.10">
    <property type="entry name" value="Transferase(Phosphotransferase) domain 1"/>
    <property type="match status" value="1"/>
</dbReference>